<keyword evidence="2" id="KW-1185">Reference proteome</keyword>
<dbReference type="EMBL" id="BPQO01000029">
    <property type="protein sequence ID" value="GJD91621.1"/>
    <property type="molecule type" value="Genomic_DNA"/>
</dbReference>
<proteinExistence type="predicted"/>
<reference evidence="1" key="2">
    <citation type="submission" date="2021-08" db="EMBL/GenBank/DDBJ databases">
        <authorList>
            <person name="Tani A."/>
            <person name="Ola A."/>
            <person name="Ogura Y."/>
            <person name="Katsura K."/>
            <person name="Hayashi T."/>
        </authorList>
    </citation>
    <scope>NUCLEOTIDE SEQUENCE</scope>
    <source>
        <strain evidence="1">DSM 16372</strain>
    </source>
</reference>
<evidence type="ECO:0000313" key="1">
    <source>
        <dbReference type="EMBL" id="GJD91621.1"/>
    </source>
</evidence>
<comment type="caution">
    <text evidence="1">The sequence shown here is derived from an EMBL/GenBank/DDBJ whole genome shotgun (WGS) entry which is preliminary data.</text>
</comment>
<evidence type="ECO:0000313" key="2">
    <source>
        <dbReference type="Proteomes" id="UP001055247"/>
    </source>
</evidence>
<name>A0AAV4ZU30_9HYPH</name>
<gene>
    <name evidence="1" type="ORF">BHAOGJBA_5169</name>
</gene>
<dbReference type="AlphaFoldDB" id="A0AAV4ZU30"/>
<reference evidence="1" key="1">
    <citation type="journal article" date="2016" name="Front. Microbiol.">
        <title>Genome Sequence of the Piezophilic, Mesophilic Sulfate-Reducing Bacterium Desulfovibrio indicus J2T.</title>
        <authorList>
            <person name="Cao J."/>
            <person name="Maignien L."/>
            <person name="Shao Z."/>
            <person name="Alain K."/>
            <person name="Jebbar M."/>
        </authorList>
    </citation>
    <scope>NUCLEOTIDE SEQUENCE</scope>
    <source>
        <strain evidence="1">DSM 16372</strain>
    </source>
</reference>
<sequence length="267" mass="28122">MSGRRDEVGSEPSAVPSVCVRPVLDVQAAGSAEAVRLAEAAGLPAGGIWNRFRPWAQVEDGEMAFGRHLIQSTGAYDDDREREPDPAEPPVAHVWGIDDIEGVDEALDGLERAGLGGRTSNDVRDVMRQLLGMPEAAMFAARRAVTRRTSGILVLRRRVSIGMVGAPYASYSACIESYAVLAGGTDLRAALLAAAGLQIQADLLTLAAGLRQAGHGGEVFCSVSEAPSAKGAVGTLRSVADHAADLVKHQHREVTEKVGFTTFSAPR</sequence>
<protein>
    <submittedName>
        <fullName evidence="1">Uncharacterized protein</fullName>
    </submittedName>
</protein>
<organism evidence="1 2">
    <name type="scientific">Methylobacterium hispanicum</name>
    <dbReference type="NCBI Taxonomy" id="270350"/>
    <lineage>
        <taxon>Bacteria</taxon>
        <taxon>Pseudomonadati</taxon>
        <taxon>Pseudomonadota</taxon>
        <taxon>Alphaproteobacteria</taxon>
        <taxon>Hyphomicrobiales</taxon>
        <taxon>Methylobacteriaceae</taxon>
        <taxon>Methylobacterium</taxon>
    </lineage>
</organism>
<dbReference type="Proteomes" id="UP001055247">
    <property type="component" value="Unassembled WGS sequence"/>
</dbReference>
<accession>A0AAV4ZU30</accession>